<dbReference type="GO" id="GO:0030170">
    <property type="term" value="F:pyridoxal phosphate binding"/>
    <property type="evidence" value="ECO:0007669"/>
    <property type="project" value="TreeGrafter"/>
</dbReference>
<dbReference type="RefSeq" id="WP_017043779.1">
    <property type="nucleotide sequence ID" value="NZ_CAWNHI010000001.1"/>
</dbReference>
<protein>
    <recommendedName>
        <fullName evidence="9">GDP-perosamine synthase</fullName>
        <ecNumber evidence="8">2.6.1.102</ecNumber>
    </recommendedName>
</protein>
<proteinExistence type="inferred from homology"/>
<keyword evidence="3 13" id="KW-0032">Aminotransferase</keyword>
<comment type="similarity">
    <text evidence="6 12">Belongs to the DegT/DnrJ/EryC1 family.</text>
</comment>
<organism evidence="13 14">
    <name type="scientific">Vibrio qinghaiensis</name>
    <dbReference type="NCBI Taxonomy" id="2025808"/>
    <lineage>
        <taxon>Bacteria</taxon>
        <taxon>Pseudomonadati</taxon>
        <taxon>Pseudomonadota</taxon>
        <taxon>Gammaproteobacteria</taxon>
        <taxon>Vibrionales</taxon>
        <taxon>Vibrionaceae</taxon>
        <taxon>Vibrio</taxon>
    </lineage>
</organism>
<keyword evidence="4 13" id="KW-0808">Transferase</keyword>
<feature type="modified residue" description="N6-(pyridoxal phosphate)lysine" evidence="11">
    <location>
        <position position="181"/>
    </location>
</feature>
<dbReference type="PANTHER" id="PTHR30244">
    <property type="entry name" value="TRANSAMINASE"/>
    <property type="match status" value="1"/>
</dbReference>
<dbReference type="Gene3D" id="3.40.640.10">
    <property type="entry name" value="Type I PLP-dependent aspartate aminotransferase-like (Major domain)"/>
    <property type="match status" value="1"/>
</dbReference>
<dbReference type="InterPro" id="IPR015424">
    <property type="entry name" value="PyrdxlP-dep_Trfase"/>
</dbReference>
<dbReference type="Proteomes" id="UP000215148">
    <property type="component" value="Chromosome 1"/>
</dbReference>
<sequence>MIPIYKPSLLGNEAKYVADCVETTWISSRGEYINKFEAAFGKYIGAEHCTTVSNGTVALHLAMEALGIGEGDEVIVPAFTYVASVNTIVQTGAKPVYVDSLESTWNIDPVNVIKKITPKTKAIMAVHLYGLACDMDALDNICSEYNLLLIEDCAEAFGTYYKGRHVGTFGDVATFSFFGNKTITTGEGGMVVCKTEKSYDKACHLKSQGVSKTREYWHDAIAYNYRMTNLCAAIGLAQLERADEILKKKKTIALWYSEGLVGLPLKLQEVNCDLTHSYWMCSVLAENKEIRNGLRDSLKCEGVDTRPLFPPVNTMPHVFSDEYFKVATMLGDCGFNLPSFPDLTQENVLYICSLIRNFFK</sequence>
<evidence type="ECO:0000256" key="5">
    <source>
        <dbReference type="ARBA" id="ARBA00022898"/>
    </source>
</evidence>
<accession>A0A223N0W5</accession>
<dbReference type="InterPro" id="IPR000653">
    <property type="entry name" value="DegT/StrS_aminotransferase"/>
</dbReference>
<evidence type="ECO:0000256" key="8">
    <source>
        <dbReference type="ARBA" id="ARBA00066317"/>
    </source>
</evidence>
<keyword evidence="5 11" id="KW-0663">Pyridoxal phosphate</keyword>
<evidence type="ECO:0000256" key="3">
    <source>
        <dbReference type="ARBA" id="ARBA00022576"/>
    </source>
</evidence>
<dbReference type="KEGG" id="vqi:CCZ37_12430"/>
<name>A0A223N0W5_9VIBR</name>
<comment type="pathway">
    <text evidence="2">Bacterial outer membrane biogenesis; LPS O-antigen biosynthesis.</text>
</comment>
<dbReference type="Pfam" id="PF01041">
    <property type="entry name" value="DegT_DnrJ_EryC1"/>
    <property type="match status" value="1"/>
</dbReference>
<evidence type="ECO:0000256" key="6">
    <source>
        <dbReference type="ARBA" id="ARBA00037999"/>
    </source>
</evidence>
<comment type="cofactor">
    <cofactor evidence="1">
        <name>pyridoxal 5'-phosphate</name>
        <dbReference type="ChEBI" id="CHEBI:597326"/>
    </cofactor>
</comment>
<evidence type="ECO:0000313" key="13">
    <source>
        <dbReference type="EMBL" id="ASU23347.1"/>
    </source>
</evidence>
<keyword evidence="14" id="KW-1185">Reference proteome</keyword>
<comment type="catalytic activity">
    <reaction evidence="7">
        <text>GDP-alpha-D-perosamine + 2-oxoglutarate = GDP-4-dehydro-alpha-D-rhamnose + L-glutamate</text>
        <dbReference type="Rhea" id="RHEA:36779"/>
        <dbReference type="ChEBI" id="CHEBI:16810"/>
        <dbReference type="ChEBI" id="CHEBI:29985"/>
        <dbReference type="ChEBI" id="CHEBI:57964"/>
        <dbReference type="ChEBI" id="CHEBI:73996"/>
        <dbReference type="EC" id="2.6.1.102"/>
    </reaction>
</comment>
<dbReference type="Gene3D" id="3.90.1150.10">
    <property type="entry name" value="Aspartate Aminotransferase, domain 1"/>
    <property type="match status" value="1"/>
</dbReference>
<dbReference type="CDD" id="cd00616">
    <property type="entry name" value="AHBA_syn"/>
    <property type="match status" value="1"/>
</dbReference>
<dbReference type="FunFam" id="3.40.640.10:FF:000090">
    <property type="entry name" value="Pyridoxal phosphate-dependent aminotransferase"/>
    <property type="match status" value="1"/>
</dbReference>
<feature type="active site" description="Proton acceptor" evidence="10">
    <location>
        <position position="181"/>
    </location>
</feature>
<dbReference type="SUPFAM" id="SSF53383">
    <property type="entry name" value="PLP-dependent transferases"/>
    <property type="match status" value="1"/>
</dbReference>
<dbReference type="GO" id="GO:0000271">
    <property type="term" value="P:polysaccharide biosynthetic process"/>
    <property type="evidence" value="ECO:0007669"/>
    <property type="project" value="TreeGrafter"/>
</dbReference>
<reference evidence="13 14" key="1">
    <citation type="submission" date="2017-08" db="EMBL/GenBank/DDBJ databases">
        <title>The Vibrio qinghaiensis sp.-Q67 is a luminous bacteria isolated firstly from Qinghai lake, Qinghai province, China, which has been proved to be very sensitive to detect environmental and food pollutants. Therefore, complete genome analysis of V. qinghaiensis sp.-Q67 highlights the potential application of this strain on detection of hazards in the contaminated environments.</title>
        <authorList>
            <person name="Gong L."/>
        </authorList>
    </citation>
    <scope>NUCLEOTIDE SEQUENCE [LARGE SCALE GENOMIC DNA]</scope>
    <source>
        <strain evidence="13 14">Q67</strain>
    </source>
</reference>
<dbReference type="InterPro" id="IPR015422">
    <property type="entry name" value="PyrdxlP-dep_Trfase_small"/>
</dbReference>
<evidence type="ECO:0000256" key="2">
    <source>
        <dbReference type="ARBA" id="ARBA00005125"/>
    </source>
</evidence>
<dbReference type="PANTHER" id="PTHR30244:SF34">
    <property type="entry name" value="DTDP-4-AMINO-4,6-DIDEOXYGALACTOSE TRANSAMINASE"/>
    <property type="match status" value="1"/>
</dbReference>
<evidence type="ECO:0000256" key="4">
    <source>
        <dbReference type="ARBA" id="ARBA00022679"/>
    </source>
</evidence>
<evidence type="ECO:0000256" key="1">
    <source>
        <dbReference type="ARBA" id="ARBA00001933"/>
    </source>
</evidence>
<evidence type="ECO:0000256" key="12">
    <source>
        <dbReference type="RuleBase" id="RU004508"/>
    </source>
</evidence>
<evidence type="ECO:0000256" key="9">
    <source>
        <dbReference type="ARBA" id="ARBA00074221"/>
    </source>
</evidence>
<evidence type="ECO:0000256" key="11">
    <source>
        <dbReference type="PIRSR" id="PIRSR000390-2"/>
    </source>
</evidence>
<evidence type="ECO:0000256" key="10">
    <source>
        <dbReference type="PIRSR" id="PIRSR000390-1"/>
    </source>
</evidence>
<dbReference type="EMBL" id="CP022741">
    <property type="protein sequence ID" value="ASU23347.1"/>
    <property type="molecule type" value="Genomic_DNA"/>
</dbReference>
<dbReference type="EC" id="2.6.1.102" evidence="8"/>
<dbReference type="AlphaFoldDB" id="A0A223N0W5"/>
<evidence type="ECO:0000313" key="14">
    <source>
        <dbReference type="Proteomes" id="UP000215148"/>
    </source>
</evidence>
<evidence type="ECO:0000256" key="7">
    <source>
        <dbReference type="ARBA" id="ARBA00051587"/>
    </source>
</evidence>
<dbReference type="GO" id="GO:0102933">
    <property type="term" value="F:GDP-4-dehydro-6-deoxy-D-mannose-4-aminotransferase activity"/>
    <property type="evidence" value="ECO:0007669"/>
    <property type="project" value="UniProtKB-EC"/>
</dbReference>
<dbReference type="InterPro" id="IPR015421">
    <property type="entry name" value="PyrdxlP-dep_Trfase_major"/>
</dbReference>
<dbReference type="PIRSF" id="PIRSF000390">
    <property type="entry name" value="PLP_StrS"/>
    <property type="match status" value="1"/>
</dbReference>
<gene>
    <name evidence="13" type="ORF">CCZ37_12430</name>
</gene>